<evidence type="ECO:0000313" key="3">
    <source>
        <dbReference type="Proteomes" id="UP000283269"/>
    </source>
</evidence>
<organism evidence="2 3">
    <name type="scientific">Psilocybe cyanescens</name>
    <dbReference type="NCBI Taxonomy" id="93625"/>
    <lineage>
        <taxon>Eukaryota</taxon>
        <taxon>Fungi</taxon>
        <taxon>Dikarya</taxon>
        <taxon>Basidiomycota</taxon>
        <taxon>Agaricomycotina</taxon>
        <taxon>Agaricomycetes</taxon>
        <taxon>Agaricomycetidae</taxon>
        <taxon>Agaricales</taxon>
        <taxon>Agaricineae</taxon>
        <taxon>Strophariaceae</taxon>
        <taxon>Psilocybe</taxon>
    </lineage>
</organism>
<dbReference type="EMBL" id="NHYD01002306">
    <property type="protein sequence ID" value="PPQ87320.1"/>
    <property type="molecule type" value="Genomic_DNA"/>
</dbReference>
<dbReference type="InParanoid" id="A0A409X9B2"/>
<sequence>MKFFVLTALFATIAFAAPADDTKAVSTSTNSESSALKYLLANSPAGHQAEEDSPAPPGCFWDGYAPFCAGSCPDGYVEADRGSCGDGAGSSALKYLLANSPAGHQAEEDGPAPPGCYWDGTAPFCAGSCPDGYEEANRGSCGDGACCWTGYKFLCCRIGD</sequence>
<gene>
    <name evidence="2" type="ORF">CVT25_002068</name>
</gene>
<dbReference type="Proteomes" id="UP000283269">
    <property type="component" value="Unassembled WGS sequence"/>
</dbReference>
<protein>
    <submittedName>
        <fullName evidence="2">Uncharacterized protein</fullName>
    </submittedName>
</protein>
<keyword evidence="1" id="KW-0732">Signal</keyword>
<evidence type="ECO:0000256" key="1">
    <source>
        <dbReference type="SAM" id="SignalP"/>
    </source>
</evidence>
<evidence type="ECO:0000313" key="2">
    <source>
        <dbReference type="EMBL" id="PPQ87320.1"/>
    </source>
</evidence>
<feature type="signal peptide" evidence="1">
    <location>
        <begin position="1"/>
        <end position="16"/>
    </location>
</feature>
<dbReference type="PANTHER" id="PTHR35180:SF4">
    <property type="entry name" value="PROTEIN CBG06219"/>
    <property type="match status" value="1"/>
</dbReference>
<name>A0A409X9B2_PSICY</name>
<comment type="caution">
    <text evidence="2">The sequence shown here is derived from an EMBL/GenBank/DDBJ whole genome shotgun (WGS) entry which is preliminary data.</text>
</comment>
<accession>A0A409X9B2</accession>
<dbReference type="OrthoDB" id="6127264at2759"/>
<reference evidence="2 3" key="1">
    <citation type="journal article" date="2018" name="Evol. Lett.">
        <title>Horizontal gene cluster transfer increased hallucinogenic mushroom diversity.</title>
        <authorList>
            <person name="Reynolds H.T."/>
            <person name="Vijayakumar V."/>
            <person name="Gluck-Thaler E."/>
            <person name="Korotkin H.B."/>
            <person name="Matheny P.B."/>
            <person name="Slot J.C."/>
        </authorList>
    </citation>
    <scope>NUCLEOTIDE SEQUENCE [LARGE SCALE GENOMIC DNA]</scope>
    <source>
        <strain evidence="2 3">2631</strain>
    </source>
</reference>
<proteinExistence type="predicted"/>
<feature type="chain" id="PRO_5018966756" evidence="1">
    <location>
        <begin position="17"/>
        <end position="160"/>
    </location>
</feature>
<dbReference type="AlphaFoldDB" id="A0A409X9B2"/>
<dbReference type="PANTHER" id="PTHR35180">
    <property type="entry name" value="PROTEIN CBG06219"/>
    <property type="match status" value="1"/>
</dbReference>
<keyword evidence="3" id="KW-1185">Reference proteome</keyword>